<gene>
    <name evidence="1" type="ORF">L873DRAFT_1849226</name>
</gene>
<evidence type="ECO:0008006" key="3">
    <source>
        <dbReference type="Google" id="ProtNLM"/>
    </source>
</evidence>
<dbReference type="SUPFAM" id="SSF53098">
    <property type="entry name" value="Ribonuclease H-like"/>
    <property type="match status" value="1"/>
</dbReference>
<protein>
    <recommendedName>
        <fullName evidence="3">HAT C-terminal dimerisation domain-containing protein</fullName>
    </recommendedName>
</protein>
<proteinExistence type="predicted"/>
<evidence type="ECO:0000313" key="1">
    <source>
        <dbReference type="EMBL" id="RPA89600.1"/>
    </source>
</evidence>
<dbReference type="EMBL" id="ML120566">
    <property type="protein sequence ID" value="RPA89600.1"/>
    <property type="molecule type" value="Genomic_DNA"/>
</dbReference>
<dbReference type="InterPro" id="IPR012337">
    <property type="entry name" value="RNaseH-like_sf"/>
</dbReference>
<name>A0A3N4IZH0_9PEZI</name>
<dbReference type="AlphaFoldDB" id="A0A3N4IZH0"/>
<sequence>MVSNKSTLLSPFNPQDMKLWQIFLVKNASNLFTTLFECQPDHDQLIASFLDYFSCKGDFNADFWAIVRSLQEISKKDEKEADPTYIWRLVPDTSNDLKLLALHLYLVCPNSASCERVFSSFSIIHSKLKNTLSFEKVAAIGKVKASLCEEQKNITLWLKKRRLDETNSTQPTYIQQRDLQELDLQDVTDFLMLPVEFEAEAISWIADLTPDSPTELNNTQLLPTTINLKLSVLFDHC</sequence>
<organism evidence="1 2">
    <name type="scientific">Choiromyces venosus 120613-1</name>
    <dbReference type="NCBI Taxonomy" id="1336337"/>
    <lineage>
        <taxon>Eukaryota</taxon>
        <taxon>Fungi</taxon>
        <taxon>Dikarya</taxon>
        <taxon>Ascomycota</taxon>
        <taxon>Pezizomycotina</taxon>
        <taxon>Pezizomycetes</taxon>
        <taxon>Pezizales</taxon>
        <taxon>Tuberaceae</taxon>
        <taxon>Choiromyces</taxon>
    </lineage>
</organism>
<dbReference type="OrthoDB" id="2423954at2759"/>
<dbReference type="Proteomes" id="UP000276215">
    <property type="component" value="Unassembled WGS sequence"/>
</dbReference>
<reference evidence="1 2" key="1">
    <citation type="journal article" date="2018" name="Nat. Ecol. Evol.">
        <title>Pezizomycetes genomes reveal the molecular basis of ectomycorrhizal truffle lifestyle.</title>
        <authorList>
            <person name="Murat C."/>
            <person name="Payen T."/>
            <person name="Noel B."/>
            <person name="Kuo A."/>
            <person name="Morin E."/>
            <person name="Chen J."/>
            <person name="Kohler A."/>
            <person name="Krizsan K."/>
            <person name="Balestrini R."/>
            <person name="Da Silva C."/>
            <person name="Montanini B."/>
            <person name="Hainaut M."/>
            <person name="Levati E."/>
            <person name="Barry K.W."/>
            <person name="Belfiori B."/>
            <person name="Cichocki N."/>
            <person name="Clum A."/>
            <person name="Dockter R.B."/>
            <person name="Fauchery L."/>
            <person name="Guy J."/>
            <person name="Iotti M."/>
            <person name="Le Tacon F."/>
            <person name="Lindquist E.A."/>
            <person name="Lipzen A."/>
            <person name="Malagnac F."/>
            <person name="Mello A."/>
            <person name="Molinier V."/>
            <person name="Miyauchi S."/>
            <person name="Poulain J."/>
            <person name="Riccioni C."/>
            <person name="Rubini A."/>
            <person name="Sitrit Y."/>
            <person name="Splivallo R."/>
            <person name="Traeger S."/>
            <person name="Wang M."/>
            <person name="Zifcakova L."/>
            <person name="Wipf D."/>
            <person name="Zambonelli A."/>
            <person name="Paolocci F."/>
            <person name="Nowrousian M."/>
            <person name="Ottonello S."/>
            <person name="Baldrian P."/>
            <person name="Spatafora J.W."/>
            <person name="Henrissat B."/>
            <person name="Nagy L.G."/>
            <person name="Aury J.M."/>
            <person name="Wincker P."/>
            <person name="Grigoriev I.V."/>
            <person name="Bonfante P."/>
            <person name="Martin F.M."/>
        </authorList>
    </citation>
    <scope>NUCLEOTIDE SEQUENCE [LARGE SCALE GENOMIC DNA]</scope>
    <source>
        <strain evidence="1 2">120613-1</strain>
    </source>
</reference>
<accession>A0A3N4IZH0</accession>
<evidence type="ECO:0000313" key="2">
    <source>
        <dbReference type="Proteomes" id="UP000276215"/>
    </source>
</evidence>
<dbReference type="STRING" id="1336337.A0A3N4IZH0"/>
<keyword evidence="2" id="KW-1185">Reference proteome</keyword>